<name>A0A9E7EAR8_9LILI</name>
<dbReference type="Proteomes" id="UP001055439">
    <property type="component" value="Chromosome 1"/>
</dbReference>
<evidence type="ECO:0000313" key="1">
    <source>
        <dbReference type="EMBL" id="URD73523.1"/>
    </source>
</evidence>
<keyword evidence="2" id="KW-1185">Reference proteome</keyword>
<dbReference type="AlphaFoldDB" id="A0A9E7EAR8"/>
<gene>
    <name evidence="1" type="ORF">MUK42_08581</name>
</gene>
<dbReference type="EMBL" id="CP097502">
    <property type="protein sequence ID" value="URD73523.1"/>
    <property type="molecule type" value="Genomic_DNA"/>
</dbReference>
<organism evidence="1 2">
    <name type="scientific">Musa troglodytarum</name>
    <name type="common">fe'i banana</name>
    <dbReference type="NCBI Taxonomy" id="320322"/>
    <lineage>
        <taxon>Eukaryota</taxon>
        <taxon>Viridiplantae</taxon>
        <taxon>Streptophyta</taxon>
        <taxon>Embryophyta</taxon>
        <taxon>Tracheophyta</taxon>
        <taxon>Spermatophyta</taxon>
        <taxon>Magnoliopsida</taxon>
        <taxon>Liliopsida</taxon>
        <taxon>Zingiberales</taxon>
        <taxon>Musaceae</taxon>
        <taxon>Musa</taxon>
    </lineage>
</organism>
<sequence length="117" mass="13101">MSVNYFEIPMETWTKPSADLISLTSVSSRLSWRWGTRRGRIPPAFLCITTVTSSSPPPLPSQCRQRPEGMCLLDIAGREGIMQYGCVGWKRTGSLRRQAVEENCSSRETCDKLTAIC</sequence>
<evidence type="ECO:0000313" key="2">
    <source>
        <dbReference type="Proteomes" id="UP001055439"/>
    </source>
</evidence>
<accession>A0A9E7EAR8</accession>
<proteinExistence type="predicted"/>
<protein>
    <submittedName>
        <fullName evidence="1">Uncharacterized protein</fullName>
    </submittedName>
</protein>
<reference evidence="1" key="1">
    <citation type="submission" date="2022-05" db="EMBL/GenBank/DDBJ databases">
        <title>The Musa troglodytarum L. genome provides insights into the mechanism of non-climacteric behaviour and enrichment of carotenoids.</title>
        <authorList>
            <person name="Wang J."/>
        </authorList>
    </citation>
    <scope>NUCLEOTIDE SEQUENCE</scope>
    <source>
        <tissue evidence="1">Leaf</tissue>
    </source>
</reference>